<organism evidence="1 2">
    <name type="scientific">Lysobacter enzymogenes</name>
    <dbReference type="NCBI Taxonomy" id="69"/>
    <lineage>
        <taxon>Bacteria</taxon>
        <taxon>Pseudomonadati</taxon>
        <taxon>Pseudomonadota</taxon>
        <taxon>Gammaproteobacteria</taxon>
        <taxon>Lysobacterales</taxon>
        <taxon>Lysobacteraceae</taxon>
        <taxon>Lysobacter</taxon>
    </lineage>
</organism>
<sequence length="113" mass="12678">MVVGVLRREGGARRGRRVRRVFVVVAVSRSRLAPLLQGLRARRVAPTHARRQRATPSFRRKPESILSLPLPLLVLTPEPDAVVPQPRRACAWMRTRAMGQDAPYGAAPRRCEP</sequence>
<protein>
    <submittedName>
        <fullName evidence="1">Uncharacterized protein</fullName>
    </submittedName>
</protein>
<dbReference type="KEGG" id="lez:GLE_4955"/>
<evidence type="ECO:0000313" key="2">
    <source>
        <dbReference type="Proteomes" id="UP000061569"/>
    </source>
</evidence>
<dbReference type="STRING" id="69.GLE_4955"/>
<name>A0A0S2DQ17_LYSEN</name>
<accession>A0A0S2DQ17</accession>
<dbReference type="Proteomes" id="UP000061569">
    <property type="component" value="Chromosome"/>
</dbReference>
<dbReference type="PATRIC" id="fig|69.6.peg.4882"/>
<reference evidence="1 2" key="1">
    <citation type="submission" date="2015-11" db="EMBL/GenBank/DDBJ databases">
        <title>Genome sequences of Lysobacter enzymogenes strain C3 and Lysobacter antibioticus ATCC 29479.</title>
        <authorList>
            <person name="Kobayashi D.Y."/>
        </authorList>
    </citation>
    <scope>NUCLEOTIDE SEQUENCE [LARGE SCALE GENOMIC DNA]</scope>
    <source>
        <strain evidence="1 2">C3</strain>
    </source>
</reference>
<proteinExistence type="predicted"/>
<dbReference type="AlphaFoldDB" id="A0A0S2DQ17"/>
<evidence type="ECO:0000313" key="1">
    <source>
        <dbReference type="EMBL" id="ALN60296.1"/>
    </source>
</evidence>
<gene>
    <name evidence="1" type="ORF">GLE_4955</name>
</gene>
<dbReference type="EMBL" id="CP013140">
    <property type="protein sequence ID" value="ALN60296.1"/>
    <property type="molecule type" value="Genomic_DNA"/>
</dbReference>